<evidence type="ECO:0000313" key="4">
    <source>
        <dbReference type="Proteomes" id="UP000199055"/>
    </source>
</evidence>
<gene>
    <name evidence="3" type="ORF">SAMN05216481_104220</name>
</gene>
<feature type="transmembrane region" description="Helical" evidence="1">
    <location>
        <begin position="95"/>
        <end position="116"/>
    </location>
</feature>
<dbReference type="STRING" id="403935.SAMN05216481_104220"/>
<keyword evidence="1" id="KW-0472">Membrane</keyword>
<dbReference type="InterPro" id="IPR025889">
    <property type="entry name" value="GSP17M-like_dom"/>
</dbReference>
<keyword evidence="1" id="KW-1133">Transmembrane helix</keyword>
<feature type="transmembrane region" description="Helical" evidence="1">
    <location>
        <begin position="67"/>
        <end position="89"/>
    </location>
</feature>
<evidence type="ECO:0000256" key="1">
    <source>
        <dbReference type="SAM" id="Phobius"/>
    </source>
</evidence>
<reference evidence="3 4" key="1">
    <citation type="submission" date="2016-10" db="EMBL/GenBank/DDBJ databases">
        <authorList>
            <person name="de Groot N.N."/>
        </authorList>
    </citation>
    <scope>NUCLEOTIDE SEQUENCE [LARGE SCALE GENOMIC DNA]</scope>
    <source>
        <strain evidence="3 4">CGMCC 4.3519</strain>
    </source>
</reference>
<accession>A0A1H9DPP6</accession>
<organism evidence="3 4">
    <name type="scientific">Streptomyces radiopugnans</name>
    <dbReference type="NCBI Taxonomy" id="403935"/>
    <lineage>
        <taxon>Bacteria</taxon>
        <taxon>Bacillati</taxon>
        <taxon>Actinomycetota</taxon>
        <taxon>Actinomycetes</taxon>
        <taxon>Kitasatosporales</taxon>
        <taxon>Streptomycetaceae</taxon>
        <taxon>Streptomyces</taxon>
    </lineage>
</organism>
<evidence type="ECO:0000259" key="2">
    <source>
        <dbReference type="Pfam" id="PF11181"/>
    </source>
</evidence>
<name>A0A1H9DPP6_9ACTN</name>
<protein>
    <recommendedName>
        <fullName evidence="2">General stress protein 17M-like domain-containing protein</fullName>
    </recommendedName>
</protein>
<dbReference type="Pfam" id="PF11181">
    <property type="entry name" value="YflT"/>
    <property type="match status" value="1"/>
</dbReference>
<sequence>MANIEPNPVNPVSDAWNTVASYSSYTEAQTAVDRLSDERFPVEQIDIVGSDLRLVEHVTGRMTKGRAAAMGAASGAWFGLFIGLLVGLFTTGGAWLGLILGGILIGALWGAIFGFVGHAATGGQRDFSSTRSLAAARYDVIVRGGHADHARGILQREGLSGTA</sequence>
<feature type="domain" description="General stress protein 17M-like" evidence="2">
    <location>
        <begin position="18"/>
        <end position="90"/>
    </location>
</feature>
<keyword evidence="4" id="KW-1185">Reference proteome</keyword>
<dbReference type="RefSeq" id="WP_093658245.1">
    <property type="nucleotide sequence ID" value="NZ_FOET01000004.1"/>
</dbReference>
<keyword evidence="1" id="KW-0812">Transmembrane</keyword>
<dbReference type="EMBL" id="FOET01000004">
    <property type="protein sequence ID" value="SEQ15486.1"/>
    <property type="molecule type" value="Genomic_DNA"/>
</dbReference>
<evidence type="ECO:0000313" key="3">
    <source>
        <dbReference type="EMBL" id="SEQ15486.1"/>
    </source>
</evidence>
<dbReference type="AlphaFoldDB" id="A0A1H9DPP6"/>
<proteinExistence type="predicted"/>
<dbReference type="Proteomes" id="UP000199055">
    <property type="component" value="Unassembled WGS sequence"/>
</dbReference>